<name>A0A371X5A6_9HYPH</name>
<gene>
    <name evidence="7" type="ORF">DYI37_08785</name>
</gene>
<evidence type="ECO:0000256" key="2">
    <source>
        <dbReference type="ARBA" id="ARBA00009023"/>
    </source>
</evidence>
<dbReference type="NCBIfam" id="NF037995">
    <property type="entry name" value="TRAP_S1"/>
    <property type="match status" value="1"/>
</dbReference>
<keyword evidence="3" id="KW-0813">Transport</keyword>
<dbReference type="InterPro" id="IPR018389">
    <property type="entry name" value="DctP_fam"/>
</dbReference>
<evidence type="ECO:0000256" key="4">
    <source>
        <dbReference type="ARBA" id="ARBA00022729"/>
    </source>
</evidence>
<dbReference type="PANTHER" id="PTHR33376">
    <property type="match status" value="1"/>
</dbReference>
<dbReference type="EMBL" id="QURL01000003">
    <property type="protein sequence ID" value="RFC64400.1"/>
    <property type="molecule type" value="Genomic_DNA"/>
</dbReference>
<dbReference type="Pfam" id="PF03480">
    <property type="entry name" value="DctP"/>
    <property type="match status" value="1"/>
</dbReference>
<dbReference type="Gene3D" id="3.40.190.170">
    <property type="entry name" value="Bacterial extracellular solute-binding protein, family 7"/>
    <property type="match status" value="1"/>
</dbReference>
<dbReference type="AlphaFoldDB" id="A0A371X5A6"/>
<dbReference type="GO" id="GO:0055085">
    <property type="term" value="P:transmembrane transport"/>
    <property type="evidence" value="ECO:0007669"/>
    <property type="project" value="InterPro"/>
</dbReference>
<dbReference type="OrthoDB" id="9803763at2"/>
<dbReference type="NCBIfam" id="TIGR00787">
    <property type="entry name" value="dctP"/>
    <property type="match status" value="1"/>
</dbReference>
<dbReference type="PANTHER" id="PTHR33376:SF4">
    <property type="entry name" value="SIALIC ACID-BINDING PERIPLASMIC PROTEIN SIAP"/>
    <property type="match status" value="1"/>
</dbReference>
<accession>A0A371X5A6</accession>
<evidence type="ECO:0000313" key="8">
    <source>
        <dbReference type="Proteomes" id="UP000264310"/>
    </source>
</evidence>
<dbReference type="InterPro" id="IPR038404">
    <property type="entry name" value="TRAP_DctP_sf"/>
</dbReference>
<dbReference type="PIRSF" id="PIRSF006470">
    <property type="entry name" value="DctB"/>
    <property type="match status" value="1"/>
</dbReference>
<evidence type="ECO:0000256" key="1">
    <source>
        <dbReference type="ARBA" id="ARBA00004196"/>
    </source>
</evidence>
<comment type="caution">
    <text evidence="7">The sequence shown here is derived from an EMBL/GenBank/DDBJ whole genome shotgun (WGS) entry which is preliminary data.</text>
</comment>
<protein>
    <submittedName>
        <fullName evidence="7">TRAP transporter substrate-binding protein</fullName>
    </submittedName>
</protein>
<comment type="subcellular location">
    <subcellularLocation>
        <location evidence="1">Cell envelope</location>
    </subcellularLocation>
</comment>
<feature type="region of interest" description="Disordered" evidence="5">
    <location>
        <begin position="316"/>
        <end position="344"/>
    </location>
</feature>
<reference evidence="7 8" key="1">
    <citation type="submission" date="2018-08" db="EMBL/GenBank/DDBJ databases">
        <title>Fulvimarina sp. 85, whole genome shotgun sequence.</title>
        <authorList>
            <person name="Tuo L."/>
        </authorList>
    </citation>
    <scope>NUCLEOTIDE SEQUENCE [LARGE SCALE GENOMIC DNA]</scope>
    <source>
        <strain evidence="7 8">85</strain>
    </source>
</reference>
<comment type="similarity">
    <text evidence="2">Belongs to the bacterial solute-binding protein 7 family.</text>
</comment>
<evidence type="ECO:0000256" key="3">
    <source>
        <dbReference type="ARBA" id="ARBA00022448"/>
    </source>
</evidence>
<dbReference type="GO" id="GO:0030288">
    <property type="term" value="C:outer membrane-bounded periplasmic space"/>
    <property type="evidence" value="ECO:0007669"/>
    <property type="project" value="InterPro"/>
</dbReference>
<evidence type="ECO:0000256" key="6">
    <source>
        <dbReference type="SAM" id="SignalP"/>
    </source>
</evidence>
<dbReference type="RefSeq" id="WP_116682817.1">
    <property type="nucleotide sequence ID" value="NZ_QURL01000003.1"/>
</dbReference>
<evidence type="ECO:0000313" key="7">
    <source>
        <dbReference type="EMBL" id="RFC64400.1"/>
    </source>
</evidence>
<dbReference type="Proteomes" id="UP000264310">
    <property type="component" value="Unassembled WGS sequence"/>
</dbReference>
<dbReference type="CDD" id="cd13603">
    <property type="entry name" value="PBP2_TRAP_Siap_TeaA_like"/>
    <property type="match status" value="1"/>
</dbReference>
<sequence>MKALLTALIGATIMAGTAAEAQEVTFGHGANPGNPRFVAAEKWAELFKACSSDATVNVAPSATMGDDAEMLTSAQAGVIQVTANSQGAMSQIVPEVGLLGLPFLFKDLPTAWKVLDGDVGKMIDERSQEAGLKVLGFWDNGIRQVTHVSKNVPEPADIKGMKIRTPPDELRLAIFEALGTSPAPLAFSELPSALQAGVFDGQENPLTNIYSSKIHEITPFITLTNHAYEATPVLAGLSWWEGLDDATKQCALDATAEAGKMQRQLSFEADEKLKPMMEKEGVTFVEADRQAYVDATASVYDTYAERYPDLVKALREAAGQSSGSGEGSSSGEAPQASGDGAPAQ</sequence>
<feature type="signal peptide" evidence="6">
    <location>
        <begin position="1"/>
        <end position="21"/>
    </location>
</feature>
<dbReference type="InterPro" id="IPR004682">
    <property type="entry name" value="TRAP_DctP"/>
</dbReference>
<keyword evidence="8" id="KW-1185">Reference proteome</keyword>
<keyword evidence="4 6" id="KW-0732">Signal</keyword>
<organism evidence="7 8">
    <name type="scientific">Fulvimarina endophytica</name>
    <dbReference type="NCBI Taxonomy" id="2293836"/>
    <lineage>
        <taxon>Bacteria</taxon>
        <taxon>Pseudomonadati</taxon>
        <taxon>Pseudomonadota</taxon>
        <taxon>Alphaproteobacteria</taxon>
        <taxon>Hyphomicrobiales</taxon>
        <taxon>Aurantimonadaceae</taxon>
        <taxon>Fulvimarina</taxon>
    </lineage>
</organism>
<feature type="compositionally biased region" description="Low complexity" evidence="5">
    <location>
        <begin position="329"/>
        <end position="338"/>
    </location>
</feature>
<evidence type="ECO:0000256" key="5">
    <source>
        <dbReference type="SAM" id="MobiDB-lite"/>
    </source>
</evidence>
<feature type="chain" id="PRO_5017051101" evidence="6">
    <location>
        <begin position="22"/>
        <end position="344"/>
    </location>
</feature>
<proteinExistence type="inferred from homology"/>